<dbReference type="AlphaFoldDB" id="A0A0N0PDY2"/>
<name>A0A0N0PDY2_PAPMA</name>
<dbReference type="EMBL" id="KQ460144">
    <property type="protein sequence ID" value="KPJ17468.1"/>
    <property type="molecule type" value="Genomic_DNA"/>
</dbReference>
<keyword evidence="4" id="KW-1185">Reference proteome</keyword>
<dbReference type="InterPro" id="IPR048343">
    <property type="entry name" value="ZW10_C"/>
</dbReference>
<feature type="domain" description="Centromere/kinetochore protein zw10 C-terminal" evidence="1">
    <location>
        <begin position="197"/>
        <end position="298"/>
    </location>
</feature>
<feature type="domain" description="ZW10 C-terminal helical" evidence="2">
    <location>
        <begin position="322"/>
        <end position="465"/>
    </location>
</feature>
<dbReference type="PANTHER" id="PTHR12205">
    <property type="entry name" value="CENTROMERE/KINETOCHORE PROTEIN ZW10"/>
    <property type="match status" value="1"/>
</dbReference>
<evidence type="ECO:0000259" key="1">
    <source>
        <dbReference type="Pfam" id="PF20666"/>
    </source>
</evidence>
<dbReference type="GO" id="GO:1990423">
    <property type="term" value="C:RZZ complex"/>
    <property type="evidence" value="ECO:0007669"/>
    <property type="project" value="TreeGrafter"/>
</dbReference>
<dbReference type="Gene3D" id="1.10.357.150">
    <property type="match status" value="1"/>
</dbReference>
<proteinExistence type="predicted"/>
<dbReference type="Pfam" id="PF22766">
    <property type="entry name" value="ZW10_C2"/>
    <property type="match status" value="1"/>
</dbReference>
<dbReference type="GO" id="GO:0006888">
    <property type="term" value="P:endoplasmic reticulum to Golgi vesicle-mediated transport"/>
    <property type="evidence" value="ECO:0007669"/>
    <property type="project" value="TreeGrafter"/>
</dbReference>
<evidence type="ECO:0000313" key="4">
    <source>
        <dbReference type="Proteomes" id="UP000053240"/>
    </source>
</evidence>
<evidence type="ECO:0008006" key="5">
    <source>
        <dbReference type="Google" id="ProtNLM"/>
    </source>
</evidence>
<sequence>MSSISSALHEADKAIKENVKKQREEMMPILKDLIERVQLFSWALQQNFIDTFCNFTPTKSLEELNYKNRKSNILADYNKLLEDVKLVYEKSATLNEEFSTSVKKLENAMKVFNNLCIVVEGKQILDKASHEFGRYNYIDAMVSVKDLRKQLASLKFEGNAGKALSKLNDQAENQLAMYAAQLSIEWEDIFNWEEKKKSTKLPEEYSRQLVMYIRDIAVMYQCLIPKKFRVNLECCPLDIALFFNNCFYLAHSLIGPPWKNILPSFLADLLTTVLLECIQDLRVVGLEKISIYLQTQRNVIVRKIEETELPWTHDSYQTFDAAIKSSLSLMEDLKSSWFNVLPIRMYELSMCTLAQALCQAMLDRIFADSKPISEELVYMLAVRFEDTMAEIKSLFDEEVELDNKINIWVKFSKMPQILKAQLLEITDLWRTDKLLLQCYACEEIRQIVKLRFPDDKYRLKILKEIQ</sequence>
<dbReference type="Proteomes" id="UP000053240">
    <property type="component" value="Unassembled WGS sequence"/>
</dbReference>
<organism evidence="3 4">
    <name type="scientific">Papilio machaon</name>
    <name type="common">Old World swallowtail butterfly</name>
    <dbReference type="NCBI Taxonomy" id="76193"/>
    <lineage>
        <taxon>Eukaryota</taxon>
        <taxon>Metazoa</taxon>
        <taxon>Ecdysozoa</taxon>
        <taxon>Arthropoda</taxon>
        <taxon>Hexapoda</taxon>
        <taxon>Insecta</taxon>
        <taxon>Pterygota</taxon>
        <taxon>Neoptera</taxon>
        <taxon>Endopterygota</taxon>
        <taxon>Lepidoptera</taxon>
        <taxon>Glossata</taxon>
        <taxon>Ditrysia</taxon>
        <taxon>Papilionoidea</taxon>
        <taxon>Papilionidae</taxon>
        <taxon>Papilioninae</taxon>
        <taxon>Papilio</taxon>
    </lineage>
</organism>
<dbReference type="GO" id="GO:0007094">
    <property type="term" value="P:mitotic spindle assembly checkpoint signaling"/>
    <property type="evidence" value="ECO:0007669"/>
    <property type="project" value="TreeGrafter"/>
</dbReference>
<evidence type="ECO:0000313" key="3">
    <source>
        <dbReference type="EMBL" id="KPJ17468.1"/>
    </source>
</evidence>
<dbReference type="InParanoid" id="A0A0N0PDY2"/>
<dbReference type="InterPro" id="IPR046362">
    <property type="entry name" value="Zw10/DSL1_C_sf"/>
</dbReference>
<dbReference type="PANTHER" id="PTHR12205:SF0">
    <property type="entry name" value="CENTROMERE_KINETOCHORE PROTEIN ZW10 HOMOLOG"/>
    <property type="match status" value="1"/>
</dbReference>
<dbReference type="Pfam" id="PF20666">
    <property type="entry name" value="ZW10_C"/>
    <property type="match status" value="1"/>
</dbReference>
<gene>
    <name evidence="3" type="ORF">RR48_03878</name>
</gene>
<protein>
    <recommendedName>
        <fullName evidence="5">Centromere/kinetochore protein zw10-like</fullName>
    </recommendedName>
</protein>
<reference evidence="3 4" key="1">
    <citation type="journal article" date="2015" name="Nat. Commun.">
        <title>Outbred genome sequencing and CRISPR/Cas9 gene editing in butterflies.</title>
        <authorList>
            <person name="Li X."/>
            <person name="Fan D."/>
            <person name="Zhang W."/>
            <person name="Liu G."/>
            <person name="Zhang L."/>
            <person name="Zhao L."/>
            <person name="Fang X."/>
            <person name="Chen L."/>
            <person name="Dong Y."/>
            <person name="Chen Y."/>
            <person name="Ding Y."/>
            <person name="Zhao R."/>
            <person name="Feng M."/>
            <person name="Zhu Y."/>
            <person name="Feng Y."/>
            <person name="Jiang X."/>
            <person name="Zhu D."/>
            <person name="Xiang H."/>
            <person name="Feng X."/>
            <person name="Li S."/>
            <person name="Wang J."/>
            <person name="Zhang G."/>
            <person name="Kronforst M.R."/>
            <person name="Wang W."/>
        </authorList>
    </citation>
    <scope>NUCLEOTIDE SEQUENCE [LARGE SCALE GENOMIC DNA]</scope>
    <source>
        <strain evidence="3">Ya'a_city_454_Pm</strain>
        <tissue evidence="3">Whole body</tissue>
    </source>
</reference>
<accession>A0A0N0PDY2</accession>
<dbReference type="InterPro" id="IPR055148">
    <property type="entry name" value="ZW10_C_2"/>
</dbReference>
<evidence type="ECO:0000259" key="2">
    <source>
        <dbReference type="Pfam" id="PF22766"/>
    </source>
</evidence>
<dbReference type="GO" id="GO:0005737">
    <property type="term" value="C:cytoplasm"/>
    <property type="evidence" value="ECO:0007669"/>
    <property type="project" value="GOC"/>
</dbReference>
<dbReference type="STRING" id="76193.A0A0N0PDY2"/>